<dbReference type="InterPro" id="IPR046907">
    <property type="entry name" value="SH3DP"/>
</dbReference>
<feature type="domain" description="SH3 fold" evidence="1">
    <location>
        <begin position="8"/>
        <end position="130"/>
    </location>
</feature>
<dbReference type="Pfam" id="PF20287">
    <property type="entry name" value="SH3DP"/>
    <property type="match status" value="1"/>
</dbReference>
<proteinExistence type="predicted"/>
<name>A0A192Y656_9CAUD</name>
<reference evidence="2 3" key="1">
    <citation type="journal article" date="2016" name="Sci. Rep.">
        <title>A proposed integrated approach for the preclinical evaluation of phage therapy in Pseudomonas infections.</title>
        <authorList>
            <person name="Danis-Wlodarczyk K."/>
            <person name="Vandenheuvel D."/>
            <person name="Jang H.B."/>
            <person name="Briers Y."/>
            <person name="Olszak T."/>
            <person name="Arabski M."/>
            <person name="Wasik S."/>
            <person name="Drabik M."/>
            <person name="Higgins G."/>
            <person name="Tyrrell J."/>
            <person name="Harvey B.J."/>
            <person name="Noben J.P."/>
            <person name="Lavigne R."/>
            <person name="Drulis-Kawa Z."/>
        </authorList>
    </citation>
    <scope>NUCLEOTIDE SEQUENCE [LARGE SCALE GENOMIC DNA]</scope>
</reference>
<dbReference type="Proteomes" id="UP000224336">
    <property type="component" value="Segment"/>
</dbReference>
<protein>
    <recommendedName>
        <fullName evidence="1">SH3 fold domain-containing protein</fullName>
    </recommendedName>
</protein>
<evidence type="ECO:0000313" key="2">
    <source>
        <dbReference type="EMBL" id="ANM44825.1"/>
    </source>
</evidence>
<gene>
    <name evidence="2" type="ORF">KTN4_067</name>
</gene>
<evidence type="ECO:0000259" key="1">
    <source>
        <dbReference type="Pfam" id="PF20287"/>
    </source>
</evidence>
<evidence type="ECO:0000313" key="3">
    <source>
        <dbReference type="Proteomes" id="UP000224336"/>
    </source>
</evidence>
<accession>A0A192Y656</accession>
<sequence>MAVNIRDIQAGDRISFEVYPYAILGTNFKNVTVEGIVTASVASAMGFDVAAAGQQVYPSLPVGSAPVDPTQYNYIRVRMANNESVMFIGIPWIVANTLERVDGKRLTLVWDDVDNKMYDRILLAVRQNNAPPTSVTYE</sequence>
<dbReference type="EMBL" id="KU521356">
    <property type="protein sequence ID" value="ANM44825.1"/>
    <property type="molecule type" value="Genomic_DNA"/>
</dbReference>
<organism evidence="2 3">
    <name type="scientific">Pseudomonas phage KTN4</name>
    <dbReference type="NCBI Taxonomy" id="1862701"/>
    <lineage>
        <taxon>Viruses</taxon>
        <taxon>Duplodnaviria</taxon>
        <taxon>Heunggongvirae</taxon>
        <taxon>Uroviricota</taxon>
        <taxon>Caudoviricetes</taxon>
        <taxon>Chimalliviridae</taxon>
        <taxon>Phikzvirus</taxon>
        <taxon>Phikzvirus phiKZ</taxon>
    </lineage>
</organism>